<evidence type="ECO:0000313" key="3">
    <source>
        <dbReference type="Proteomes" id="UP000467700"/>
    </source>
</evidence>
<keyword evidence="3" id="KW-1185">Reference proteome</keyword>
<dbReference type="Proteomes" id="UP000467700">
    <property type="component" value="Unassembled WGS sequence"/>
</dbReference>
<evidence type="ECO:0000256" key="1">
    <source>
        <dbReference type="SAM" id="Coils"/>
    </source>
</evidence>
<proteinExistence type="predicted"/>
<name>A0A8S0W0U4_CYCAE</name>
<dbReference type="EMBL" id="CACVBS010000002">
    <property type="protein sequence ID" value="CAA7258460.1"/>
    <property type="molecule type" value="Genomic_DNA"/>
</dbReference>
<keyword evidence="1" id="KW-0175">Coiled coil</keyword>
<feature type="coiled-coil region" evidence="1">
    <location>
        <begin position="16"/>
        <end position="64"/>
    </location>
</feature>
<reference evidence="2 3" key="1">
    <citation type="submission" date="2020-01" db="EMBL/GenBank/DDBJ databases">
        <authorList>
            <person name="Gupta K D."/>
        </authorList>
    </citation>
    <scope>NUCLEOTIDE SEQUENCE [LARGE SCALE GENOMIC DNA]</scope>
</reference>
<sequence>MPVSKEQHEEAMEIVLRKALEAQATAETALMLLEQENRFQADKNIELQERLAAVTKEKDEKQSSRAEFTFVGVASACKRTSFSLKGNSEFQQRMEAEIQHLGVAVYSISTQLE</sequence>
<comment type="caution">
    <text evidence="2">The sequence shown here is derived from an EMBL/GenBank/DDBJ whole genome shotgun (WGS) entry which is preliminary data.</text>
</comment>
<dbReference type="AlphaFoldDB" id="A0A8S0W0U4"/>
<accession>A0A8S0W0U4</accession>
<organism evidence="2 3">
    <name type="scientific">Cyclocybe aegerita</name>
    <name type="common">Black poplar mushroom</name>
    <name type="synonym">Agrocybe aegerita</name>
    <dbReference type="NCBI Taxonomy" id="1973307"/>
    <lineage>
        <taxon>Eukaryota</taxon>
        <taxon>Fungi</taxon>
        <taxon>Dikarya</taxon>
        <taxon>Basidiomycota</taxon>
        <taxon>Agaricomycotina</taxon>
        <taxon>Agaricomycetes</taxon>
        <taxon>Agaricomycetidae</taxon>
        <taxon>Agaricales</taxon>
        <taxon>Agaricineae</taxon>
        <taxon>Bolbitiaceae</taxon>
        <taxon>Cyclocybe</taxon>
    </lineage>
</organism>
<evidence type="ECO:0000313" key="2">
    <source>
        <dbReference type="EMBL" id="CAA7258460.1"/>
    </source>
</evidence>
<gene>
    <name evidence="2" type="ORF">AAE3_LOCUS1119</name>
</gene>
<protein>
    <submittedName>
        <fullName evidence="2">Uncharacterized protein</fullName>
    </submittedName>
</protein>